<dbReference type="GO" id="GO:0030170">
    <property type="term" value="F:pyridoxal phosphate binding"/>
    <property type="evidence" value="ECO:0007669"/>
    <property type="project" value="InterPro"/>
</dbReference>
<name>A0A919XPQ4_9BACL</name>
<dbReference type="SUPFAM" id="SSF50800">
    <property type="entry name" value="PK beta-barrel domain-like"/>
    <property type="match status" value="1"/>
</dbReference>
<evidence type="ECO:0000259" key="1">
    <source>
        <dbReference type="PROSITE" id="PS51340"/>
    </source>
</evidence>
<dbReference type="PANTHER" id="PTHR30212:SF4">
    <property type="entry name" value="MOSC DOMAIN-CONTAINING PROTEIN"/>
    <property type="match status" value="1"/>
</dbReference>
<proteinExistence type="predicted"/>
<comment type="caution">
    <text evidence="2">The sequence shown here is derived from an EMBL/GenBank/DDBJ whole genome shotgun (WGS) entry which is preliminary data.</text>
</comment>
<dbReference type="InterPro" id="IPR011037">
    <property type="entry name" value="Pyrv_Knase-like_insert_dom_sf"/>
</dbReference>
<sequence>MKSAEILSLNTGKPAPLMYKNKEVSSAIRKLPVTDVIFLSQCNFEGDAQADLINHGGRDKAVCVYPYEHYPYWEGELTTRLEMGAFGENLTTRGLLETEVCIGDIYLLGEAVVQISQPRQPCYKLAARYGAQDMPLKVQETGYTGFYFRVLREGKVSWEDRLILEQRHPLGITVSFANRIKYLDKENQEAVRTILAVEELSDSWRASLSKRLYAN</sequence>
<keyword evidence="3" id="KW-1185">Reference proteome</keyword>
<evidence type="ECO:0000313" key="2">
    <source>
        <dbReference type="EMBL" id="GIO36709.1"/>
    </source>
</evidence>
<dbReference type="Pfam" id="PF03473">
    <property type="entry name" value="MOSC"/>
    <property type="match status" value="1"/>
</dbReference>
<dbReference type="Gene3D" id="2.40.33.20">
    <property type="entry name" value="PK beta-barrel domain-like"/>
    <property type="match status" value="1"/>
</dbReference>
<dbReference type="PANTHER" id="PTHR30212">
    <property type="entry name" value="PROTEIN YIIM"/>
    <property type="match status" value="1"/>
</dbReference>
<protein>
    <recommendedName>
        <fullName evidence="1">MOSC domain-containing protein</fullName>
    </recommendedName>
</protein>
<dbReference type="Proteomes" id="UP000681162">
    <property type="component" value="Unassembled WGS sequence"/>
</dbReference>
<dbReference type="GO" id="GO:0030151">
    <property type="term" value="F:molybdenum ion binding"/>
    <property type="evidence" value="ECO:0007669"/>
    <property type="project" value="InterPro"/>
</dbReference>
<gene>
    <name evidence="2" type="primary">yflK</name>
    <name evidence="2" type="ORF">J41TS12_15700</name>
</gene>
<dbReference type="Pfam" id="PF03475">
    <property type="entry name" value="YiiM_3-alpha"/>
    <property type="match status" value="1"/>
</dbReference>
<accession>A0A919XPQ4</accession>
<dbReference type="EMBL" id="BORR01000005">
    <property type="protein sequence ID" value="GIO36709.1"/>
    <property type="molecule type" value="Genomic_DNA"/>
</dbReference>
<dbReference type="AlphaFoldDB" id="A0A919XPQ4"/>
<dbReference type="InterPro" id="IPR052353">
    <property type="entry name" value="Benzoxazolinone_Detox_Enz"/>
</dbReference>
<dbReference type="PROSITE" id="PS51340">
    <property type="entry name" value="MOSC"/>
    <property type="match status" value="1"/>
</dbReference>
<organism evidence="2 3">
    <name type="scientific">Paenibacillus antibioticophila</name>
    <dbReference type="NCBI Taxonomy" id="1274374"/>
    <lineage>
        <taxon>Bacteria</taxon>
        <taxon>Bacillati</taxon>
        <taxon>Bacillota</taxon>
        <taxon>Bacilli</taxon>
        <taxon>Bacillales</taxon>
        <taxon>Paenibacillaceae</taxon>
        <taxon>Paenibacillus</taxon>
    </lineage>
</organism>
<evidence type="ECO:0000313" key="3">
    <source>
        <dbReference type="Proteomes" id="UP000681162"/>
    </source>
</evidence>
<dbReference type="InterPro" id="IPR005163">
    <property type="entry name" value="Tri_helical_YiiM-like"/>
</dbReference>
<dbReference type="InterPro" id="IPR005302">
    <property type="entry name" value="MoCF_Sase_C"/>
</dbReference>
<feature type="domain" description="MOSC" evidence="1">
    <location>
        <begin position="31"/>
        <end position="165"/>
    </location>
</feature>
<dbReference type="GO" id="GO:0003824">
    <property type="term" value="F:catalytic activity"/>
    <property type="evidence" value="ECO:0007669"/>
    <property type="project" value="InterPro"/>
</dbReference>
<dbReference type="RefSeq" id="WP_212939050.1">
    <property type="nucleotide sequence ID" value="NZ_BORR01000005.1"/>
</dbReference>
<reference evidence="2 3" key="1">
    <citation type="submission" date="2021-03" db="EMBL/GenBank/DDBJ databases">
        <title>Antimicrobial resistance genes in bacteria isolated from Japanese honey, and their potential for conferring macrolide and lincosamide resistance in the American foulbrood pathogen Paenibacillus larvae.</title>
        <authorList>
            <person name="Okamoto M."/>
            <person name="Kumagai M."/>
            <person name="Kanamori H."/>
            <person name="Takamatsu D."/>
        </authorList>
    </citation>
    <scope>NUCLEOTIDE SEQUENCE [LARGE SCALE GENOMIC DNA]</scope>
    <source>
        <strain evidence="2 3">J41TS12</strain>
    </source>
</reference>